<dbReference type="PROSITE" id="PS50238">
    <property type="entry name" value="RHOGAP"/>
    <property type="match status" value="1"/>
</dbReference>
<feature type="compositionally biased region" description="Polar residues" evidence="1">
    <location>
        <begin position="906"/>
        <end position="915"/>
    </location>
</feature>
<dbReference type="KEGG" id="pki:111838862"/>
<dbReference type="GO" id="GO:0007165">
    <property type="term" value="P:signal transduction"/>
    <property type="evidence" value="ECO:0007669"/>
    <property type="project" value="InterPro"/>
</dbReference>
<dbReference type="InterPro" id="IPR008936">
    <property type="entry name" value="Rho_GTPase_activation_prot"/>
</dbReference>
<dbReference type="Ensembl" id="ENSPKIT00000040477.1">
    <property type="protein sequence ID" value="ENSPKIP00000015996.1"/>
    <property type="gene ID" value="ENSPKIG00000002508.1"/>
</dbReference>
<feature type="compositionally biased region" description="Basic residues" evidence="1">
    <location>
        <begin position="413"/>
        <end position="424"/>
    </location>
</feature>
<dbReference type="GO" id="GO:0005096">
    <property type="term" value="F:GTPase activator activity"/>
    <property type="evidence" value="ECO:0007669"/>
    <property type="project" value="TreeGrafter"/>
</dbReference>
<dbReference type="CTD" id="9824"/>
<dbReference type="AlphaFoldDB" id="A0A3B3RE87"/>
<feature type="region of interest" description="Disordered" evidence="1">
    <location>
        <begin position="489"/>
        <end position="523"/>
    </location>
</feature>
<accession>A0A3B3RE87</accession>
<dbReference type="InterPro" id="IPR042869">
    <property type="entry name" value="ARHGAP11A/B"/>
</dbReference>
<dbReference type="STRING" id="1676925.ENSPKIP00000015996"/>
<evidence type="ECO:0000256" key="1">
    <source>
        <dbReference type="SAM" id="MobiDB-lite"/>
    </source>
</evidence>
<feature type="domain" description="Rho-GAP" evidence="2">
    <location>
        <begin position="47"/>
        <end position="237"/>
    </location>
</feature>
<feature type="compositionally biased region" description="Polar residues" evidence="1">
    <location>
        <begin position="636"/>
        <end position="653"/>
    </location>
</feature>
<name>A0A3B3RE87_9TELE</name>
<keyword evidence="4" id="KW-1185">Reference proteome</keyword>
<reference evidence="3" key="1">
    <citation type="submission" date="2025-08" db="UniProtKB">
        <authorList>
            <consortium name="Ensembl"/>
        </authorList>
    </citation>
    <scope>IDENTIFICATION</scope>
</reference>
<sequence length="955" mass="103903">MKISDKNVLRLAVVQHIRAQYGIKIKNWNKSKTCKFPGGPSVRVFGVPLDNLAQCAVPEYGTIPCFLVDACTKLIEHVHTEGLFRKSGSVTRLKALRVKLDQGEGCIPTALPCDVAGLLKRFFRELPEPILPTDLQAALLKAQQLPTAEEKTSALQLLSCVLPDRNAHILRYFFTFLRDVSQRCSENKMDSGNLSVIFTPNLLHCEGVEKMSSGMERKLKLQAAIVRFFIENPQDIGVVPPFILERIPAMVGYEAGLVSPVPIQVEDWETDSGVKKKQRRSLGDVVNGALHKLKANSTPVNSSLSSEDGLKWPPSRFDVGCVAGYANALFFSVTPVIVTPNTKRKMPLEVAHSCSFSNKKRKSIKKNLGLELLPNSLFSSSSTPGSGRGLDSSPCVSLSASVGKTREPSGMSARRKSKRMSKHVSRVESGKAGCFSPRGTKKESVRRSLRLRFSLGRSRGDPNVISHSLLGPKASETIGWRLATQESTSSFQFTKDTPFSPAASHGRRPSKRSKQISKSEDNLLSPQCAVAGQQTSWNLGSPAVSRAFSSDSLSDSPVGRCHKNSSCSEPTLATTKLPAVGHLSEDVCSSSVGGDTVTGPTVLQIKKAFAQSGTNQRSLIDCSALSGKELVMQAEETSLTSTDSQESKQSCYSPTPKKAVTDEQNVTISELEITPLTPLHIDSTLFELGPSESSLDKEESVFQSGGKGDIGEADQENNSGSVEIIDGNGPSVSYRIELQVPKLNSPGLSTLGTPPPMQLPTAKVCRVKSENSAGPKEARHLRVADHIQRFNTLTLNSPKTKAVRSPLKFQRTPVRQSVRRINTLLISTTRVQVPESPVRKSISLESGLSVTEWRVSEAHVDKQAKPRPKVAPRRPSTNRRQGGGSALDDVTNRVKQKAKSEPCQPLKSNTASRSVNPPKIILHEVYENDKCCYRGSPRNPLSEGRLLSAMKPIDL</sequence>
<feature type="region of interest" description="Disordered" evidence="1">
    <location>
        <begin position="857"/>
        <end position="915"/>
    </location>
</feature>
<dbReference type="CDD" id="cd04394">
    <property type="entry name" value="RhoGAP-ARHGAP11A"/>
    <property type="match status" value="1"/>
</dbReference>
<protein>
    <submittedName>
        <fullName evidence="3">Rho GTPase activating protein 11A</fullName>
    </submittedName>
</protein>
<proteinExistence type="predicted"/>
<organism evidence="3 4">
    <name type="scientific">Paramormyrops kingsleyae</name>
    <dbReference type="NCBI Taxonomy" id="1676925"/>
    <lineage>
        <taxon>Eukaryota</taxon>
        <taxon>Metazoa</taxon>
        <taxon>Chordata</taxon>
        <taxon>Craniata</taxon>
        <taxon>Vertebrata</taxon>
        <taxon>Euteleostomi</taxon>
        <taxon>Actinopterygii</taxon>
        <taxon>Neopterygii</taxon>
        <taxon>Teleostei</taxon>
        <taxon>Osteoglossocephala</taxon>
        <taxon>Osteoglossomorpha</taxon>
        <taxon>Osteoglossiformes</taxon>
        <taxon>Mormyridae</taxon>
        <taxon>Paramormyrops</taxon>
    </lineage>
</organism>
<feature type="region of interest" description="Disordered" evidence="1">
    <location>
        <begin position="636"/>
        <end position="658"/>
    </location>
</feature>
<dbReference type="SMART" id="SM00324">
    <property type="entry name" value="RhoGAP"/>
    <property type="match status" value="1"/>
</dbReference>
<reference evidence="3" key="2">
    <citation type="submission" date="2025-09" db="UniProtKB">
        <authorList>
            <consortium name="Ensembl"/>
        </authorList>
    </citation>
    <scope>IDENTIFICATION</scope>
</reference>
<dbReference type="GeneTree" id="ENSGT00940000155312"/>
<evidence type="ECO:0000313" key="4">
    <source>
        <dbReference type="Proteomes" id="UP000261540"/>
    </source>
</evidence>
<dbReference type="Pfam" id="PF00620">
    <property type="entry name" value="RhoGAP"/>
    <property type="match status" value="1"/>
</dbReference>
<dbReference type="PANTHER" id="PTHR15670">
    <property type="entry name" value="RHO GTPASE ACTIVATING PROTEIN 11A"/>
    <property type="match status" value="1"/>
</dbReference>
<feature type="region of interest" description="Disordered" evidence="1">
    <location>
        <begin position="379"/>
        <end position="441"/>
    </location>
</feature>
<feature type="compositionally biased region" description="Basic residues" evidence="1">
    <location>
        <begin position="505"/>
        <end position="515"/>
    </location>
</feature>
<dbReference type="OrthoDB" id="410651at2759"/>
<evidence type="ECO:0000259" key="2">
    <source>
        <dbReference type="PROSITE" id="PS50238"/>
    </source>
</evidence>
<dbReference type="SUPFAM" id="SSF48350">
    <property type="entry name" value="GTPase activation domain, GAP"/>
    <property type="match status" value="1"/>
</dbReference>
<evidence type="ECO:0000313" key="3">
    <source>
        <dbReference type="Ensembl" id="ENSPKIP00000015996.1"/>
    </source>
</evidence>
<dbReference type="PANTHER" id="PTHR15670:SF4">
    <property type="entry name" value="RHO GTPASE-ACTIVATING PROTEIN 11A"/>
    <property type="match status" value="1"/>
</dbReference>
<dbReference type="Proteomes" id="UP000261540">
    <property type="component" value="Unplaced"/>
</dbReference>
<dbReference type="Gene3D" id="1.10.555.10">
    <property type="entry name" value="Rho GTPase activation protein"/>
    <property type="match status" value="1"/>
</dbReference>
<dbReference type="InterPro" id="IPR000198">
    <property type="entry name" value="RhoGAP_dom"/>
</dbReference>